<comment type="caution">
    <text evidence="1">The sequence shown here is derived from an EMBL/GenBank/DDBJ whole genome shotgun (WGS) entry which is preliminary data.</text>
</comment>
<dbReference type="EMBL" id="JADGMS010000011">
    <property type="protein sequence ID" value="KAF9672268.1"/>
    <property type="molecule type" value="Genomic_DNA"/>
</dbReference>
<organism evidence="1 2">
    <name type="scientific">Salix dunnii</name>
    <dbReference type="NCBI Taxonomy" id="1413687"/>
    <lineage>
        <taxon>Eukaryota</taxon>
        <taxon>Viridiplantae</taxon>
        <taxon>Streptophyta</taxon>
        <taxon>Embryophyta</taxon>
        <taxon>Tracheophyta</taxon>
        <taxon>Spermatophyta</taxon>
        <taxon>Magnoliopsida</taxon>
        <taxon>eudicotyledons</taxon>
        <taxon>Gunneridae</taxon>
        <taxon>Pentapetalae</taxon>
        <taxon>rosids</taxon>
        <taxon>fabids</taxon>
        <taxon>Malpighiales</taxon>
        <taxon>Salicaceae</taxon>
        <taxon>Saliceae</taxon>
        <taxon>Salix</taxon>
    </lineage>
</organism>
<dbReference type="AlphaFoldDB" id="A0A835JL48"/>
<name>A0A835JL48_9ROSI</name>
<reference evidence="1 2" key="1">
    <citation type="submission" date="2020-10" db="EMBL/GenBank/DDBJ databases">
        <title>Plant Genome Project.</title>
        <authorList>
            <person name="Zhang R.-G."/>
        </authorList>
    </citation>
    <scope>NUCLEOTIDE SEQUENCE [LARGE SCALE GENOMIC DNA]</scope>
    <source>
        <strain evidence="1">FAFU-HL-1</strain>
        <tissue evidence="1">Leaf</tissue>
    </source>
</reference>
<evidence type="ECO:0000313" key="2">
    <source>
        <dbReference type="Proteomes" id="UP000657918"/>
    </source>
</evidence>
<accession>A0A835JL48</accession>
<proteinExistence type="predicted"/>
<gene>
    <name evidence="1" type="ORF">SADUNF_Sadunf11G0023700</name>
</gene>
<dbReference type="Proteomes" id="UP000657918">
    <property type="component" value="Chromosome 11"/>
</dbReference>
<sequence>MQPWQIDRSAVCAHVRRGLRAMTPISLVSGSLHGGGYGDGDSRIFQKYSGMAMVRLQITQASNLLTSSEWSFAQLLLGLRSVAPGGEGRTDPDADCLYRKQNGDATLAPPQKFGVDSTQRVHSHRLGLKPKMCSTRFPRG</sequence>
<keyword evidence="2" id="KW-1185">Reference proteome</keyword>
<evidence type="ECO:0000313" key="1">
    <source>
        <dbReference type="EMBL" id="KAF9672268.1"/>
    </source>
</evidence>
<protein>
    <submittedName>
        <fullName evidence="1">Uncharacterized protein</fullName>
    </submittedName>
</protein>